<evidence type="ECO:0000256" key="2">
    <source>
        <dbReference type="ARBA" id="ARBA00022598"/>
    </source>
</evidence>
<dbReference type="SUPFAM" id="SSF75304">
    <property type="entry name" value="Amidase signature (AS) enzymes"/>
    <property type="match status" value="1"/>
</dbReference>
<keyword evidence="4 7" id="KW-0067">ATP-binding</keyword>
<proteinExistence type="inferred from homology"/>
<accession>A0A2Z4FLY0</accession>
<feature type="active site" description="Acyl-ester intermediate" evidence="7">
    <location>
        <position position="181"/>
    </location>
</feature>
<sequence>MKNLNELTIHQLIQSFESGEATAEGATSQVLDAIEAGAEYNAYISVFERDALLQKAREVDAARAAGKSAELGLLAGVPIAVKDNICTRVGKTTSGSKMLANFESPYDATVIQKLEAAGAIIVGKTNMDELSMGSSSETSYFGAVRNPHDIERVAGGSSGGSAAAVAANLCLASLGTDTGGSIRQPASHCGVVGVKPTYGRVSRYGVVAYASSLDQVGPMTRSVADAALMLEVLCGEDPLDATSSAREVPRFRDALGKGVKGLKIGIPKEYQSGEEGVDPQVLSRVREGIDRLVAAGAEVVPVTLPHTEYAIATYYLVAAAEASSNLARLDGARYGLRVEADNLSDMYNKSRAEGFGDEVTRRIILGTYVLSSGFYGQYYGKAQQVRTRIQRDFDAAFEEVDVLVAPVAPTAAFRIGEKSDDPLTMYLADIFTISANLAGIPAMSVPCGKTDEGLPVGLQILAPAFDEEMMLRVAAEVEQ</sequence>
<dbReference type="AlphaFoldDB" id="A0A2Z4FLY0"/>
<dbReference type="EMBL" id="CP030032">
    <property type="protein sequence ID" value="AWV89840.1"/>
    <property type="molecule type" value="Genomic_DNA"/>
</dbReference>
<dbReference type="PANTHER" id="PTHR11895">
    <property type="entry name" value="TRANSAMIDASE"/>
    <property type="match status" value="1"/>
</dbReference>
<evidence type="ECO:0000256" key="1">
    <source>
        <dbReference type="ARBA" id="ARBA00008069"/>
    </source>
</evidence>
<evidence type="ECO:0000313" key="9">
    <source>
        <dbReference type="Proteomes" id="UP000249799"/>
    </source>
</evidence>
<dbReference type="InterPro" id="IPR023631">
    <property type="entry name" value="Amidase_dom"/>
</dbReference>
<keyword evidence="3 7" id="KW-0547">Nucleotide-binding</keyword>
<dbReference type="InterPro" id="IPR036928">
    <property type="entry name" value="AS_sf"/>
</dbReference>
<dbReference type="InterPro" id="IPR000120">
    <property type="entry name" value="Amidase"/>
</dbReference>
<dbReference type="GO" id="GO:0050567">
    <property type="term" value="F:glutaminyl-tRNA synthase (glutamine-hydrolyzing) activity"/>
    <property type="evidence" value="ECO:0007669"/>
    <property type="project" value="UniProtKB-UniRule"/>
</dbReference>
<evidence type="ECO:0000256" key="5">
    <source>
        <dbReference type="ARBA" id="ARBA00022917"/>
    </source>
</evidence>
<dbReference type="InterPro" id="IPR004412">
    <property type="entry name" value="GatA"/>
</dbReference>
<feature type="active site" description="Charge relay system" evidence="7">
    <location>
        <position position="82"/>
    </location>
</feature>
<protein>
    <recommendedName>
        <fullName evidence="7">Glutamyl-tRNA(Gln) amidotransferase subunit A</fullName>
        <shortName evidence="7">Glu-ADT subunit A</shortName>
        <ecNumber evidence="7">6.3.5.7</ecNumber>
    </recommendedName>
</protein>
<dbReference type="PANTHER" id="PTHR11895:SF151">
    <property type="entry name" value="GLUTAMYL-TRNA(GLN) AMIDOTRANSFERASE SUBUNIT A"/>
    <property type="match status" value="1"/>
</dbReference>
<dbReference type="OrthoDB" id="9811471at2"/>
<keyword evidence="8" id="KW-0808">Transferase</keyword>
<name>A0A2Z4FLY0_9DELT</name>
<dbReference type="GO" id="GO:0030956">
    <property type="term" value="C:glutamyl-tRNA(Gln) amidotransferase complex"/>
    <property type="evidence" value="ECO:0007669"/>
    <property type="project" value="InterPro"/>
</dbReference>
<evidence type="ECO:0000256" key="6">
    <source>
        <dbReference type="ARBA" id="ARBA00047407"/>
    </source>
</evidence>
<keyword evidence="9" id="KW-1185">Reference proteome</keyword>
<dbReference type="EC" id="6.3.5.7" evidence="7"/>
<evidence type="ECO:0000256" key="4">
    <source>
        <dbReference type="ARBA" id="ARBA00022840"/>
    </source>
</evidence>
<feature type="active site" description="Charge relay system" evidence="7">
    <location>
        <position position="157"/>
    </location>
</feature>
<evidence type="ECO:0000256" key="3">
    <source>
        <dbReference type="ARBA" id="ARBA00022741"/>
    </source>
</evidence>
<dbReference type="Pfam" id="PF01425">
    <property type="entry name" value="Amidase"/>
    <property type="match status" value="1"/>
</dbReference>
<keyword evidence="5 7" id="KW-0648">Protein biosynthesis</keyword>
<dbReference type="GO" id="GO:0016740">
    <property type="term" value="F:transferase activity"/>
    <property type="evidence" value="ECO:0007669"/>
    <property type="project" value="UniProtKB-KW"/>
</dbReference>
<comment type="function">
    <text evidence="7">Allows the formation of correctly charged Gln-tRNA(Gln) through the transamidation of misacylated Glu-tRNA(Gln) in organisms which lack glutaminyl-tRNA synthetase. The reaction takes place in the presence of glutamine and ATP through an activated gamma-phospho-Glu-tRNA(Gln).</text>
</comment>
<dbReference type="Proteomes" id="UP000249799">
    <property type="component" value="Chromosome"/>
</dbReference>
<dbReference type="HAMAP" id="MF_00120">
    <property type="entry name" value="GatA"/>
    <property type="match status" value="1"/>
</dbReference>
<keyword evidence="2 7" id="KW-0436">Ligase</keyword>
<dbReference type="PROSITE" id="PS00571">
    <property type="entry name" value="AMIDASES"/>
    <property type="match status" value="1"/>
</dbReference>
<organism evidence="8 9">
    <name type="scientific">Bradymonas sediminis</name>
    <dbReference type="NCBI Taxonomy" id="1548548"/>
    <lineage>
        <taxon>Bacteria</taxon>
        <taxon>Deltaproteobacteria</taxon>
        <taxon>Bradymonadales</taxon>
        <taxon>Bradymonadaceae</taxon>
        <taxon>Bradymonas</taxon>
    </lineage>
</organism>
<dbReference type="NCBIfam" id="TIGR00132">
    <property type="entry name" value="gatA"/>
    <property type="match status" value="1"/>
</dbReference>
<dbReference type="GO" id="GO:0005524">
    <property type="term" value="F:ATP binding"/>
    <property type="evidence" value="ECO:0007669"/>
    <property type="project" value="UniProtKB-KW"/>
</dbReference>
<comment type="catalytic activity">
    <reaction evidence="6 7">
        <text>L-glutamyl-tRNA(Gln) + L-glutamine + ATP + H2O = L-glutaminyl-tRNA(Gln) + L-glutamate + ADP + phosphate + H(+)</text>
        <dbReference type="Rhea" id="RHEA:17521"/>
        <dbReference type="Rhea" id="RHEA-COMP:9681"/>
        <dbReference type="Rhea" id="RHEA-COMP:9684"/>
        <dbReference type="ChEBI" id="CHEBI:15377"/>
        <dbReference type="ChEBI" id="CHEBI:15378"/>
        <dbReference type="ChEBI" id="CHEBI:29985"/>
        <dbReference type="ChEBI" id="CHEBI:30616"/>
        <dbReference type="ChEBI" id="CHEBI:43474"/>
        <dbReference type="ChEBI" id="CHEBI:58359"/>
        <dbReference type="ChEBI" id="CHEBI:78520"/>
        <dbReference type="ChEBI" id="CHEBI:78521"/>
        <dbReference type="ChEBI" id="CHEBI:456216"/>
        <dbReference type="EC" id="6.3.5.7"/>
    </reaction>
</comment>
<dbReference type="RefSeq" id="WP_111334804.1">
    <property type="nucleotide sequence ID" value="NZ_CP030032.1"/>
</dbReference>
<dbReference type="GO" id="GO:0006412">
    <property type="term" value="P:translation"/>
    <property type="evidence" value="ECO:0007669"/>
    <property type="project" value="UniProtKB-UniRule"/>
</dbReference>
<dbReference type="KEGG" id="bsed:DN745_11015"/>
<comment type="subunit">
    <text evidence="7">Heterotrimer of A, B and C subunits.</text>
</comment>
<evidence type="ECO:0000313" key="8">
    <source>
        <dbReference type="EMBL" id="AWV89840.1"/>
    </source>
</evidence>
<reference evidence="8 9" key="1">
    <citation type="submission" date="2018-06" db="EMBL/GenBank/DDBJ databases">
        <title>Lujinxingia sediminis gen. nov. sp. nov., a new facultative anaerobic member of the class Deltaproteobacteria, and proposal of Lujinxingaceae fam. nov.</title>
        <authorList>
            <person name="Guo L.-Y."/>
            <person name="Li C.-M."/>
            <person name="Wang S."/>
            <person name="Du Z.-J."/>
        </authorList>
    </citation>
    <scope>NUCLEOTIDE SEQUENCE [LARGE SCALE GENOMIC DNA]</scope>
    <source>
        <strain evidence="8 9">FA350</strain>
    </source>
</reference>
<evidence type="ECO:0000256" key="7">
    <source>
        <dbReference type="HAMAP-Rule" id="MF_00120"/>
    </source>
</evidence>
<dbReference type="InterPro" id="IPR020556">
    <property type="entry name" value="Amidase_CS"/>
</dbReference>
<comment type="similarity">
    <text evidence="1 7">Belongs to the amidase family. GatA subfamily.</text>
</comment>
<dbReference type="Gene3D" id="3.90.1300.10">
    <property type="entry name" value="Amidase signature (AS) domain"/>
    <property type="match status" value="1"/>
</dbReference>
<gene>
    <name evidence="7" type="primary">gatA</name>
    <name evidence="8" type="ORF">DN745_11015</name>
</gene>